<dbReference type="InterPro" id="IPR024775">
    <property type="entry name" value="DinB-like"/>
</dbReference>
<name>A0ABT9NZQ6_9ACTN</name>
<dbReference type="Proteomes" id="UP001235712">
    <property type="component" value="Unassembled WGS sequence"/>
</dbReference>
<evidence type="ECO:0000313" key="2">
    <source>
        <dbReference type="EMBL" id="MDP9825910.1"/>
    </source>
</evidence>
<dbReference type="SUPFAM" id="SSF109854">
    <property type="entry name" value="DinB/YfiT-like putative metalloenzymes"/>
    <property type="match status" value="1"/>
</dbReference>
<organism evidence="2 3">
    <name type="scientific">Kineosporia succinea</name>
    <dbReference type="NCBI Taxonomy" id="84632"/>
    <lineage>
        <taxon>Bacteria</taxon>
        <taxon>Bacillati</taxon>
        <taxon>Actinomycetota</taxon>
        <taxon>Actinomycetes</taxon>
        <taxon>Kineosporiales</taxon>
        <taxon>Kineosporiaceae</taxon>
        <taxon>Kineosporia</taxon>
    </lineage>
</organism>
<keyword evidence="3" id="KW-1185">Reference proteome</keyword>
<dbReference type="InterPro" id="IPR034660">
    <property type="entry name" value="DinB/YfiT-like"/>
</dbReference>
<feature type="domain" description="DinB-like" evidence="1">
    <location>
        <begin position="38"/>
        <end position="168"/>
    </location>
</feature>
<dbReference type="EMBL" id="JAUSQZ010000001">
    <property type="protein sequence ID" value="MDP9825910.1"/>
    <property type="molecule type" value="Genomic_DNA"/>
</dbReference>
<sequence>MAIAKDTKDWTWVLDRTCPECGFESRSVEMWRLPSLIRANAAAWLEVLVTPDVRRRPADHVWSPLEYACHVRDTFRIFEARLQMMLTENDPLFPNWDQDDTAIAERYWEQDPVLVSRGLLEAGDAIAHRFAAVTDAQWSRPGRRSDGARFTVDSFARYFLHDPVHHLHDVTAQGGNVTP</sequence>
<gene>
    <name evidence="2" type="ORF">J2S57_001659</name>
</gene>
<accession>A0ABT9NZQ6</accession>
<dbReference type="Gene3D" id="1.20.120.450">
    <property type="entry name" value="dinb family like domain"/>
    <property type="match status" value="1"/>
</dbReference>
<comment type="caution">
    <text evidence="2">The sequence shown here is derived from an EMBL/GenBank/DDBJ whole genome shotgun (WGS) entry which is preliminary data.</text>
</comment>
<evidence type="ECO:0000259" key="1">
    <source>
        <dbReference type="Pfam" id="PF12867"/>
    </source>
</evidence>
<reference evidence="2 3" key="1">
    <citation type="submission" date="2023-07" db="EMBL/GenBank/DDBJ databases">
        <title>Sequencing the genomes of 1000 actinobacteria strains.</title>
        <authorList>
            <person name="Klenk H.-P."/>
        </authorList>
    </citation>
    <scope>NUCLEOTIDE SEQUENCE [LARGE SCALE GENOMIC DNA]</scope>
    <source>
        <strain evidence="2 3">DSM 44388</strain>
    </source>
</reference>
<dbReference type="Pfam" id="PF12867">
    <property type="entry name" value="DinB_2"/>
    <property type="match status" value="1"/>
</dbReference>
<proteinExistence type="predicted"/>
<evidence type="ECO:0000313" key="3">
    <source>
        <dbReference type="Proteomes" id="UP001235712"/>
    </source>
</evidence>
<dbReference type="RefSeq" id="WP_307240184.1">
    <property type="nucleotide sequence ID" value="NZ_JAUSQZ010000001.1"/>
</dbReference>
<protein>
    <recommendedName>
        <fullName evidence="1">DinB-like domain-containing protein</fullName>
    </recommendedName>
</protein>